<feature type="non-terminal residue" evidence="2">
    <location>
        <position position="217"/>
    </location>
</feature>
<feature type="domain" description="Phosphatidylinositol-specific phospholipase C X" evidence="1">
    <location>
        <begin position="15"/>
        <end position="170"/>
    </location>
</feature>
<dbReference type="Gene3D" id="3.20.20.190">
    <property type="entry name" value="Phosphatidylinositol (PI) phosphodiesterase"/>
    <property type="match status" value="1"/>
</dbReference>
<dbReference type="AlphaFoldDB" id="A0A9P7BCB9"/>
<gene>
    <name evidence="2" type="ORF">C6P40_003470</name>
</gene>
<dbReference type="InterPro" id="IPR017946">
    <property type="entry name" value="PLC-like_Pdiesterase_TIM-brl"/>
</dbReference>
<dbReference type="Pfam" id="PF00388">
    <property type="entry name" value="PI-PLC-X"/>
    <property type="match status" value="1"/>
</dbReference>
<reference evidence="2" key="1">
    <citation type="submission" date="2020-11" db="EMBL/GenBank/DDBJ databases">
        <title>Kefir isolates.</title>
        <authorList>
            <person name="Marcisauskas S."/>
            <person name="Kim Y."/>
            <person name="Blasche S."/>
        </authorList>
    </citation>
    <scope>NUCLEOTIDE SEQUENCE</scope>
    <source>
        <strain evidence="2">Olga-1</strain>
    </source>
</reference>
<name>A0A9P7BCB9_9ASCO</name>
<dbReference type="PANTHER" id="PTHR13593">
    <property type="match status" value="1"/>
</dbReference>
<dbReference type="Proteomes" id="UP000697127">
    <property type="component" value="Unassembled WGS sequence"/>
</dbReference>
<sequence>MPEINRQEWMSLLPDDTNISKISLPGTHNSGAFFKISAPSVRCQGEPINIQLNNGIRFLDIRLSKDYMSRGEKVNDLMVVHGKFPVKLSGSYKFKKILDEVYDFLNKNPTETILISIKFENTMLNWNSDNDEFAKVLFQKYIGHNRDSWYLSDKIPTLKYCRGKAILLRRFPVIENGIYKKFGIPSNWNYSNTIYDNNFVCVQDYFEIKTANDIEKK</sequence>
<evidence type="ECO:0000259" key="1">
    <source>
        <dbReference type="SMART" id="SM00148"/>
    </source>
</evidence>
<protein>
    <recommendedName>
        <fullName evidence="1">Phosphatidylinositol-specific phospholipase C X domain-containing protein</fullName>
    </recommendedName>
</protein>
<dbReference type="PROSITE" id="PS50007">
    <property type="entry name" value="PIPLC_X_DOMAIN"/>
    <property type="match status" value="1"/>
</dbReference>
<evidence type="ECO:0000313" key="3">
    <source>
        <dbReference type="Proteomes" id="UP000697127"/>
    </source>
</evidence>
<dbReference type="GO" id="GO:0006629">
    <property type="term" value="P:lipid metabolic process"/>
    <property type="evidence" value="ECO:0007669"/>
    <property type="project" value="InterPro"/>
</dbReference>
<comment type="caution">
    <text evidence="2">The sequence shown here is derived from an EMBL/GenBank/DDBJ whole genome shotgun (WGS) entry which is preliminary data.</text>
</comment>
<dbReference type="EMBL" id="PUHW01000394">
    <property type="protein sequence ID" value="KAG0686732.1"/>
    <property type="molecule type" value="Genomic_DNA"/>
</dbReference>
<dbReference type="InterPro" id="IPR051057">
    <property type="entry name" value="PI-PLC_domain"/>
</dbReference>
<keyword evidence="3" id="KW-1185">Reference proteome</keyword>
<proteinExistence type="predicted"/>
<organism evidence="2 3">
    <name type="scientific">Pichia californica</name>
    <dbReference type="NCBI Taxonomy" id="460514"/>
    <lineage>
        <taxon>Eukaryota</taxon>
        <taxon>Fungi</taxon>
        <taxon>Dikarya</taxon>
        <taxon>Ascomycota</taxon>
        <taxon>Saccharomycotina</taxon>
        <taxon>Pichiomycetes</taxon>
        <taxon>Pichiales</taxon>
        <taxon>Pichiaceae</taxon>
        <taxon>Pichia</taxon>
    </lineage>
</organism>
<evidence type="ECO:0000313" key="2">
    <source>
        <dbReference type="EMBL" id="KAG0686732.1"/>
    </source>
</evidence>
<dbReference type="OrthoDB" id="1046782at2759"/>
<dbReference type="SUPFAM" id="SSF51695">
    <property type="entry name" value="PLC-like phosphodiesterases"/>
    <property type="match status" value="1"/>
</dbReference>
<dbReference type="GO" id="GO:0008081">
    <property type="term" value="F:phosphoric diester hydrolase activity"/>
    <property type="evidence" value="ECO:0007669"/>
    <property type="project" value="InterPro"/>
</dbReference>
<accession>A0A9P7BCB9</accession>
<dbReference type="SMART" id="SM00148">
    <property type="entry name" value="PLCXc"/>
    <property type="match status" value="1"/>
</dbReference>
<dbReference type="InterPro" id="IPR000909">
    <property type="entry name" value="PLipase_C_PInositol-sp_X_dom"/>
</dbReference>
<dbReference type="PANTHER" id="PTHR13593:SF113">
    <property type="entry name" value="SI:DKEY-266F7.9"/>
    <property type="match status" value="1"/>
</dbReference>